<dbReference type="HOGENOM" id="CLU_3095989_0_0_5"/>
<name>E6YGV0_BARC7</name>
<dbReference type="KEGG" id="bcd:BARCL_0407"/>
<dbReference type="AlphaFoldDB" id="E6YGV0"/>
<organism evidence="1 2">
    <name type="scientific">Bartonella clarridgeiae (strain CCUG 45776 / CIP 104772 / 73)</name>
    <dbReference type="NCBI Taxonomy" id="696125"/>
    <lineage>
        <taxon>Bacteria</taxon>
        <taxon>Pseudomonadati</taxon>
        <taxon>Pseudomonadota</taxon>
        <taxon>Alphaproteobacteria</taxon>
        <taxon>Hyphomicrobiales</taxon>
        <taxon>Bartonellaceae</taxon>
        <taxon>Bartonella</taxon>
    </lineage>
</organism>
<reference evidence="2" key="1">
    <citation type="submission" date="2009-11" db="EMBL/GenBank/DDBJ databases">
        <title>Genome sequencing of Bartonella species and comparative genomics.</title>
        <authorList>
            <person name="Engel P."/>
            <person name="Salzburger W."/>
            <person name="Marius L."/>
            <person name="Chao-Chin C."/>
            <person name="Soichi M."/>
            <person name="Christa L."/>
            <person name="Alexandra C."/>
            <person name="Aurelie L."/>
            <person name="Claudine M."/>
            <person name="Stephan S.C."/>
            <person name="Christoph D."/>
        </authorList>
    </citation>
    <scope>NUCLEOTIDE SEQUENCE [LARGE SCALE GENOMIC DNA]</scope>
    <source>
        <strain evidence="2">CIP 104772 / 73</strain>
    </source>
</reference>
<accession>E6YGV0</accession>
<dbReference type="EMBL" id="FN645454">
    <property type="protein sequence ID" value="CBI76088.1"/>
    <property type="molecule type" value="Genomic_DNA"/>
</dbReference>
<gene>
    <name evidence="1" type="ordered locus">BARCL_0407</name>
</gene>
<protein>
    <submittedName>
        <fullName evidence="1">Uncharacterized protein</fullName>
    </submittedName>
</protein>
<reference evidence="1 2" key="2">
    <citation type="journal article" date="2011" name="PLoS Genet.">
        <title>Parallel evolution of a type IV secretion system in radiating lineages of the host-restricted bacterial pathogen Bartonella.</title>
        <authorList>
            <person name="Engel P."/>
            <person name="Salzburger W."/>
            <person name="Liesch M."/>
            <person name="Chang C.C."/>
            <person name="Maruyama S."/>
            <person name="Lanz C."/>
            <person name="Calteau A."/>
            <person name="Lajus A."/>
            <person name="Medigue C."/>
            <person name="Schuster S.C."/>
            <person name="Dehio C."/>
        </authorList>
    </citation>
    <scope>NUCLEOTIDE SEQUENCE [LARGE SCALE GENOMIC DNA]</scope>
    <source>
        <strain evidence="2">CIP 104772 / 73</strain>
    </source>
</reference>
<evidence type="ECO:0000313" key="1">
    <source>
        <dbReference type="EMBL" id="CBI76088.1"/>
    </source>
</evidence>
<dbReference type="Proteomes" id="UP000009101">
    <property type="component" value="Chromosome"/>
</dbReference>
<keyword evidence="2" id="KW-1185">Reference proteome</keyword>
<sequence>MQLTLSAFQLIITAQINALTGSGVHIQITKDIFIDFLKIKFPELCHLSDVH</sequence>
<evidence type="ECO:0000313" key="2">
    <source>
        <dbReference type="Proteomes" id="UP000009101"/>
    </source>
</evidence>
<proteinExistence type="predicted"/>
<dbReference type="STRING" id="696125.BARCL_0407"/>